<keyword evidence="1" id="KW-1133">Transmembrane helix</keyword>
<evidence type="ECO:0000313" key="3">
    <source>
        <dbReference type="Proteomes" id="UP001595699"/>
    </source>
</evidence>
<protein>
    <submittedName>
        <fullName evidence="2">WXG100 family type VII secretion target</fullName>
    </submittedName>
</protein>
<keyword evidence="3" id="KW-1185">Reference proteome</keyword>
<evidence type="ECO:0000313" key="2">
    <source>
        <dbReference type="EMBL" id="MFC3759753.1"/>
    </source>
</evidence>
<gene>
    <name evidence="2" type="ORF">ACFOUW_02820</name>
</gene>
<accession>A0ABV7Y4X7</accession>
<proteinExistence type="predicted"/>
<feature type="transmembrane region" description="Helical" evidence="1">
    <location>
        <begin position="129"/>
        <end position="151"/>
    </location>
</feature>
<name>A0ABV7Y4X7_9ACTN</name>
<reference evidence="3" key="1">
    <citation type="journal article" date="2019" name="Int. J. Syst. Evol. Microbiol.">
        <title>The Global Catalogue of Microorganisms (GCM) 10K type strain sequencing project: providing services to taxonomists for standard genome sequencing and annotation.</title>
        <authorList>
            <consortium name="The Broad Institute Genomics Platform"/>
            <consortium name="The Broad Institute Genome Sequencing Center for Infectious Disease"/>
            <person name="Wu L."/>
            <person name="Ma J."/>
        </authorList>
    </citation>
    <scope>NUCLEOTIDE SEQUENCE [LARGE SCALE GENOMIC DNA]</scope>
    <source>
        <strain evidence="3">CGMCC 4.7241</strain>
    </source>
</reference>
<organism evidence="2 3">
    <name type="scientific">Tenggerimyces flavus</name>
    <dbReference type="NCBI Taxonomy" id="1708749"/>
    <lineage>
        <taxon>Bacteria</taxon>
        <taxon>Bacillati</taxon>
        <taxon>Actinomycetota</taxon>
        <taxon>Actinomycetes</taxon>
        <taxon>Propionibacteriales</taxon>
        <taxon>Nocardioidaceae</taxon>
        <taxon>Tenggerimyces</taxon>
    </lineage>
</organism>
<sequence>MAPFPIYNPFMISSAVMGSSWAIYSIGAATAAIVLIAALGEADPDEQALEDAAAKWREAKGKISELAEKFQNEASPPLESWDETDDRAKFDAVITKVANELASIEKVLEGNATALDEAKKWYNIAMPTIFGIVLAGTIILVSLMALKATIVGAPAVEGVQTGIAWGTVAAILGIIAGILALIMALIAYSDSSSKIKFETEAGKGDRGSDVDFTKIEIDWGTSQEGAKPA</sequence>
<keyword evidence="1" id="KW-0812">Transmembrane</keyword>
<dbReference type="RefSeq" id="WP_205120409.1">
    <property type="nucleotide sequence ID" value="NZ_JAFBCM010000001.1"/>
</dbReference>
<keyword evidence="1" id="KW-0472">Membrane</keyword>
<dbReference type="EMBL" id="JBHRZH010000004">
    <property type="protein sequence ID" value="MFC3759753.1"/>
    <property type="molecule type" value="Genomic_DNA"/>
</dbReference>
<feature type="transmembrane region" description="Helical" evidence="1">
    <location>
        <begin position="163"/>
        <end position="188"/>
    </location>
</feature>
<dbReference type="Proteomes" id="UP001595699">
    <property type="component" value="Unassembled WGS sequence"/>
</dbReference>
<evidence type="ECO:0000256" key="1">
    <source>
        <dbReference type="SAM" id="Phobius"/>
    </source>
</evidence>
<comment type="caution">
    <text evidence="2">The sequence shown here is derived from an EMBL/GenBank/DDBJ whole genome shotgun (WGS) entry which is preliminary data.</text>
</comment>
<feature type="transmembrane region" description="Helical" evidence="1">
    <location>
        <begin position="20"/>
        <end position="39"/>
    </location>
</feature>